<evidence type="ECO:0000313" key="3">
    <source>
        <dbReference type="Proteomes" id="UP001610446"/>
    </source>
</evidence>
<proteinExistence type="predicted"/>
<sequence length="981" mass="110075">MTDPFSVSAGVVGVVSLGLTLGQGFLRYYGPWKDCDDAIRGFTAKVDGLLGILHMMSDFLSPENTLQLSSNQYPALVLKNVAVCEEACRRLEKMLAECQGSKVSNSTSVRKHEWLRFNRAVYPLRKETLTTLSQLVSDLQDNLNLAFHLLNNAMMSHQQKQIQELVLSTSSIDLTATKILTVVERQGSVVASQAVDQAIALSLGNQPHAVRSMPEPSTLQELCHQQQLINSWLRRRRKLPSSAIDQMLHNCTCSRKPRFSPRSFSTFVLHETKCPLFMEGQTVLGIAGNLTFCNRFLGQSIQVMMTLTRGAGALAISPVIQMHAVVHHESPAFKAIYDAIPEVYAQGPRNIKPIIETTRTRLLNVLCQGKSRPTDRLESGETLLHAVCELARTVHGGNPECVDLYKALVRVLIDAGVPLNECTITGATALDIFIYRFRRKGLLSKVEMAVARELLSSGGLLNSSARHMGRMEFSYGALQAVCTLFATNPEGFEFSDIEIALLSKSPALLERCLSLPERQQCDAAIPGESEILYLSLGWPEAMSKLLKRTISLTCSWVDRCFVDACQYEQIESALTLVPYIGVIQLRHLYCAVSSENTTILKSVISAIVMARTKLQVLAVRHLPPEVLRSFSLPNNTLLDTNAFSVYQALRERNITVLDPCWDQDSVYASVRGHHAALELLYEAGFTDLNQSSAAGITPLMTLDLRWRSSWWGLWPFFDDAPRKLWDVAAWMVHKGANLCQCSHEGYPATWYLAEKFGADYARGFWGIFVDENHIRSDVRGQHPDSRRILCSILTDDFTDDCLCACSERGCTGWTRILRAWEIDLEASGNHKSLFSVLAEEAQQVSSEAFTEHDKARIAHQLIRYLTFEALELTHTCHTPGRERREREEPMDPEEIDEIRDEEAEIIAQLEELVVDLTRTYEDLGVSIYEFIFKHWWPRIDEVAPPPEDADPEEVKRVRAAGVVFDESSDWGSESQDVNEED</sequence>
<evidence type="ECO:0000313" key="2">
    <source>
        <dbReference type="EMBL" id="KAL2826757.1"/>
    </source>
</evidence>
<reference evidence="2 3" key="1">
    <citation type="submission" date="2024-07" db="EMBL/GenBank/DDBJ databases">
        <title>Section-level genome sequencing and comparative genomics of Aspergillus sections Usti and Cavernicolus.</title>
        <authorList>
            <consortium name="Lawrence Berkeley National Laboratory"/>
            <person name="Nybo J.L."/>
            <person name="Vesth T.C."/>
            <person name="Theobald S."/>
            <person name="Frisvad J.C."/>
            <person name="Larsen T.O."/>
            <person name="Kjaerboelling I."/>
            <person name="Rothschild-Mancinelli K."/>
            <person name="Lyhne E.K."/>
            <person name="Kogle M.E."/>
            <person name="Barry K."/>
            <person name="Clum A."/>
            <person name="Na H."/>
            <person name="Ledsgaard L."/>
            <person name="Lin J."/>
            <person name="Lipzen A."/>
            <person name="Kuo A."/>
            <person name="Riley R."/>
            <person name="Mondo S."/>
            <person name="Labutti K."/>
            <person name="Haridas S."/>
            <person name="Pangalinan J."/>
            <person name="Salamov A.A."/>
            <person name="Simmons B.A."/>
            <person name="Magnuson J.K."/>
            <person name="Chen J."/>
            <person name="Drula E."/>
            <person name="Henrissat B."/>
            <person name="Wiebenga A."/>
            <person name="Lubbers R.J."/>
            <person name="Gomes A.C."/>
            <person name="Makela M.R."/>
            <person name="Stajich J."/>
            <person name="Grigoriev I.V."/>
            <person name="Mortensen U.H."/>
            <person name="De Vries R.P."/>
            <person name="Baker S.E."/>
            <person name="Andersen M.R."/>
        </authorList>
    </citation>
    <scope>NUCLEOTIDE SEQUENCE [LARGE SCALE GENOMIC DNA]</scope>
    <source>
        <strain evidence="2 3">CBS 123904</strain>
    </source>
</reference>
<dbReference type="Pfam" id="PF17111">
    <property type="entry name" value="PigL_N"/>
    <property type="match status" value="1"/>
</dbReference>
<organism evidence="2 3">
    <name type="scientific">Aspergillus pseudoustus</name>
    <dbReference type="NCBI Taxonomy" id="1810923"/>
    <lineage>
        <taxon>Eukaryota</taxon>
        <taxon>Fungi</taxon>
        <taxon>Dikarya</taxon>
        <taxon>Ascomycota</taxon>
        <taxon>Pezizomycotina</taxon>
        <taxon>Eurotiomycetes</taxon>
        <taxon>Eurotiomycetidae</taxon>
        <taxon>Eurotiales</taxon>
        <taxon>Aspergillaceae</taxon>
        <taxon>Aspergillus</taxon>
        <taxon>Aspergillus subgen. Nidulantes</taxon>
    </lineage>
</organism>
<evidence type="ECO:0000259" key="1">
    <source>
        <dbReference type="Pfam" id="PF17111"/>
    </source>
</evidence>
<dbReference type="EMBL" id="JBFXLU010000426">
    <property type="protein sequence ID" value="KAL2826757.1"/>
    <property type="molecule type" value="Genomic_DNA"/>
</dbReference>
<gene>
    <name evidence="2" type="ORF">BJY01DRAFT_255892</name>
</gene>
<accession>A0ABR4IGP8</accession>
<dbReference type="InterPro" id="IPR031348">
    <property type="entry name" value="PigL_N"/>
</dbReference>
<dbReference type="Gene3D" id="1.25.40.20">
    <property type="entry name" value="Ankyrin repeat-containing domain"/>
    <property type="match status" value="1"/>
</dbReference>
<dbReference type="Proteomes" id="UP001610446">
    <property type="component" value="Unassembled WGS sequence"/>
</dbReference>
<comment type="caution">
    <text evidence="2">The sequence shown here is derived from an EMBL/GenBank/DDBJ whole genome shotgun (WGS) entry which is preliminary data.</text>
</comment>
<dbReference type="InterPro" id="IPR036770">
    <property type="entry name" value="Ankyrin_rpt-contain_sf"/>
</dbReference>
<feature type="domain" description="Azaphilone pigments biosynthesis cluster protein L N-terminal" evidence="1">
    <location>
        <begin position="2"/>
        <end position="117"/>
    </location>
</feature>
<keyword evidence="3" id="KW-1185">Reference proteome</keyword>
<name>A0ABR4IGP8_9EURO</name>
<protein>
    <recommendedName>
        <fullName evidence="1">Azaphilone pigments biosynthesis cluster protein L N-terminal domain-containing protein</fullName>
    </recommendedName>
</protein>